<name>A0A7S3ECN0_9RHOD</name>
<proteinExistence type="predicted"/>
<keyword evidence="2" id="KW-1133">Transmembrane helix</keyword>
<gene>
    <name evidence="3" type="ORF">RMAR00112_LOCUS11369</name>
</gene>
<evidence type="ECO:0000256" key="1">
    <source>
        <dbReference type="SAM" id="MobiDB-lite"/>
    </source>
</evidence>
<accession>A0A7S3ECN0</accession>
<dbReference type="EMBL" id="HBHW01014667">
    <property type="protein sequence ID" value="CAE0043398.1"/>
    <property type="molecule type" value="Transcribed_RNA"/>
</dbReference>
<protein>
    <submittedName>
        <fullName evidence="3">Uncharacterized protein</fullName>
    </submittedName>
</protein>
<sequence>MASTCSRRGEAGTLSEKALKIKCFSRRVCSTQLNETMKVLVVTAYLVALGAMCTSSVNASAESVYDPDALSEAQVYDAYDMPYDMERKPSQIEEYDDDDDDFDERPSLPERSIDDGLSAGEIAGIFIGVIGGVALVAVGSWFFFVRRKKKRRRRRRKTNADGVSESGSEYEYPSDSEDAEDPVERAMAQDGKADISTFDERENPAKCGLPCIRPQEVAEDEI</sequence>
<feature type="transmembrane region" description="Helical" evidence="2">
    <location>
        <begin position="122"/>
        <end position="145"/>
    </location>
</feature>
<keyword evidence="2" id="KW-0472">Membrane</keyword>
<evidence type="ECO:0000313" key="3">
    <source>
        <dbReference type="EMBL" id="CAE0043398.1"/>
    </source>
</evidence>
<feature type="compositionally biased region" description="Acidic residues" evidence="1">
    <location>
        <begin position="93"/>
        <end position="103"/>
    </location>
</feature>
<dbReference type="AlphaFoldDB" id="A0A7S3ECN0"/>
<feature type="compositionally biased region" description="Acidic residues" evidence="1">
    <location>
        <begin position="172"/>
        <end position="181"/>
    </location>
</feature>
<reference evidence="3" key="1">
    <citation type="submission" date="2021-01" db="EMBL/GenBank/DDBJ databases">
        <authorList>
            <person name="Corre E."/>
            <person name="Pelletier E."/>
            <person name="Niang G."/>
            <person name="Scheremetjew M."/>
            <person name="Finn R."/>
            <person name="Kale V."/>
            <person name="Holt S."/>
            <person name="Cochrane G."/>
            <person name="Meng A."/>
            <person name="Brown T."/>
            <person name="Cohen L."/>
        </authorList>
    </citation>
    <scope>NUCLEOTIDE SEQUENCE</scope>
    <source>
        <strain evidence="3">CCMP 769</strain>
    </source>
</reference>
<keyword evidence="2" id="KW-0812">Transmembrane</keyword>
<feature type="region of interest" description="Disordered" evidence="1">
    <location>
        <begin position="89"/>
        <end position="114"/>
    </location>
</feature>
<evidence type="ECO:0000256" key="2">
    <source>
        <dbReference type="SAM" id="Phobius"/>
    </source>
</evidence>
<organism evidence="3">
    <name type="scientific">Rhodosorus marinus</name>
    <dbReference type="NCBI Taxonomy" id="101924"/>
    <lineage>
        <taxon>Eukaryota</taxon>
        <taxon>Rhodophyta</taxon>
        <taxon>Stylonematophyceae</taxon>
        <taxon>Stylonematales</taxon>
        <taxon>Stylonemataceae</taxon>
        <taxon>Rhodosorus</taxon>
    </lineage>
</organism>
<feature type="compositionally biased region" description="Basic and acidic residues" evidence="1">
    <location>
        <begin position="104"/>
        <end position="114"/>
    </location>
</feature>
<feature type="region of interest" description="Disordered" evidence="1">
    <location>
        <begin position="155"/>
        <end position="210"/>
    </location>
</feature>
<feature type="transmembrane region" description="Helical" evidence="2">
    <location>
        <begin position="39"/>
        <end position="61"/>
    </location>
</feature>